<dbReference type="EMBL" id="BMEQ01000029">
    <property type="protein sequence ID" value="GGG68233.1"/>
    <property type="molecule type" value="Genomic_DNA"/>
</dbReference>
<proteinExistence type="predicted"/>
<evidence type="ECO:0000313" key="3">
    <source>
        <dbReference type="Proteomes" id="UP000638848"/>
    </source>
</evidence>
<name>A0A917H5E8_9MICC</name>
<reference evidence="2" key="1">
    <citation type="journal article" date="2014" name="Int. J. Syst. Evol. Microbiol.">
        <title>Complete genome sequence of Corynebacterium casei LMG S-19264T (=DSM 44701T), isolated from a smear-ripened cheese.</title>
        <authorList>
            <consortium name="US DOE Joint Genome Institute (JGI-PGF)"/>
            <person name="Walter F."/>
            <person name="Albersmeier A."/>
            <person name="Kalinowski J."/>
            <person name="Ruckert C."/>
        </authorList>
    </citation>
    <scope>NUCLEOTIDE SEQUENCE</scope>
    <source>
        <strain evidence="2">CGMCC 1.12187</strain>
    </source>
</reference>
<sequence>MTTTFSEADHPRGTGGKFTRKAYREATEVSLAASSGSSPGPRPVAEMLGSPATDPLAVPRAEQTKVSATVSVPVDEDLQYHLDMAGHDDIHYVRVTGTPLAGTIDVYTDDAEEQLLLMDLRENPERYGIGDPHTVYADHESDPYAAWRLDEARHERCHDAAARRFVEQTGMELEPSGSSTYFKVPGGLRSSGEVHVPGLWGAPQLRDPDWWRNETDEDAAARLGIPAEGIPSFKRALVRAAKLQDSPRPTYITDEEAAALAGAGKHQLTPEHRVALLEDLRAHARVRGSEEQLVAAAADDPDEVQMAVLIEAGRWRRDDFDR</sequence>
<evidence type="ECO:0000313" key="2">
    <source>
        <dbReference type="EMBL" id="GGG68233.1"/>
    </source>
</evidence>
<dbReference type="Proteomes" id="UP000638848">
    <property type="component" value="Unassembled WGS sequence"/>
</dbReference>
<dbReference type="AlphaFoldDB" id="A0A917H5E8"/>
<keyword evidence="3" id="KW-1185">Reference proteome</keyword>
<protein>
    <submittedName>
        <fullName evidence="2">Uncharacterized protein</fullName>
    </submittedName>
</protein>
<organism evidence="2 3">
    <name type="scientific">Kocuria dechangensis</name>
    <dbReference type="NCBI Taxonomy" id="1176249"/>
    <lineage>
        <taxon>Bacteria</taxon>
        <taxon>Bacillati</taxon>
        <taxon>Actinomycetota</taxon>
        <taxon>Actinomycetes</taxon>
        <taxon>Micrococcales</taxon>
        <taxon>Micrococcaceae</taxon>
        <taxon>Kocuria</taxon>
    </lineage>
</organism>
<gene>
    <name evidence="2" type="ORF">GCM10011374_35720</name>
</gene>
<reference evidence="2" key="2">
    <citation type="submission" date="2020-09" db="EMBL/GenBank/DDBJ databases">
        <authorList>
            <person name="Sun Q."/>
            <person name="Zhou Y."/>
        </authorList>
    </citation>
    <scope>NUCLEOTIDE SEQUENCE</scope>
    <source>
        <strain evidence="2">CGMCC 1.12187</strain>
    </source>
</reference>
<evidence type="ECO:0000256" key="1">
    <source>
        <dbReference type="SAM" id="MobiDB-lite"/>
    </source>
</evidence>
<feature type="region of interest" description="Disordered" evidence="1">
    <location>
        <begin position="1"/>
        <end position="52"/>
    </location>
</feature>
<accession>A0A917H5E8</accession>
<dbReference type="RefSeq" id="WP_188539685.1">
    <property type="nucleotide sequence ID" value="NZ_BMEQ01000029.1"/>
</dbReference>
<comment type="caution">
    <text evidence="2">The sequence shown here is derived from an EMBL/GenBank/DDBJ whole genome shotgun (WGS) entry which is preliminary data.</text>
</comment>